<proteinExistence type="predicted"/>
<evidence type="ECO:0000313" key="1">
    <source>
        <dbReference type="EMBL" id="PWN49444.1"/>
    </source>
</evidence>
<dbReference type="EMBL" id="KZ820050">
    <property type="protein sequence ID" value="PWN49444.1"/>
    <property type="molecule type" value="Genomic_DNA"/>
</dbReference>
<reference evidence="1 2" key="1">
    <citation type="journal article" date="2018" name="Mol. Biol. Evol.">
        <title>Broad Genomic Sampling Reveals a Smut Pathogenic Ancestry of the Fungal Clade Ustilaginomycotina.</title>
        <authorList>
            <person name="Kijpornyongpan T."/>
            <person name="Mondo S.J."/>
            <person name="Barry K."/>
            <person name="Sandor L."/>
            <person name="Lee J."/>
            <person name="Lipzen A."/>
            <person name="Pangilinan J."/>
            <person name="LaButti K."/>
            <person name="Hainaut M."/>
            <person name="Henrissat B."/>
            <person name="Grigoriev I.V."/>
            <person name="Spatafora J.W."/>
            <person name="Aime M.C."/>
        </authorList>
    </citation>
    <scope>NUCLEOTIDE SEQUENCE [LARGE SCALE GENOMIC DNA]</scope>
    <source>
        <strain evidence="1 2">SA 807</strain>
    </source>
</reference>
<organism evidence="1 2">
    <name type="scientific">Violaceomyces palustris</name>
    <dbReference type="NCBI Taxonomy" id="1673888"/>
    <lineage>
        <taxon>Eukaryota</taxon>
        <taxon>Fungi</taxon>
        <taxon>Dikarya</taxon>
        <taxon>Basidiomycota</taxon>
        <taxon>Ustilaginomycotina</taxon>
        <taxon>Ustilaginomycetes</taxon>
        <taxon>Violaceomycetales</taxon>
        <taxon>Violaceomycetaceae</taxon>
        <taxon>Violaceomyces</taxon>
    </lineage>
</organism>
<keyword evidence="2" id="KW-1185">Reference proteome</keyword>
<evidence type="ECO:0000313" key="2">
    <source>
        <dbReference type="Proteomes" id="UP000245626"/>
    </source>
</evidence>
<sequence>MAEPSENRDPLPPSSRGKEEEEGAASIQHKVSSSSPSKSASQQAGNVDQGLDMRIPAVNASTTRSSASVKTRIAKMPSILYGTAWKTERTTELVFTAIRNGFRGIDTAGQRKHYREDLVGLAVRKAAKELGIAREDLWLQTK</sequence>
<accession>A0ACD0NUG1</accession>
<dbReference type="Proteomes" id="UP000245626">
    <property type="component" value="Unassembled WGS sequence"/>
</dbReference>
<protein>
    <submittedName>
        <fullName evidence="1">Uncharacterized protein</fullName>
    </submittedName>
</protein>
<name>A0ACD0NUG1_9BASI</name>
<gene>
    <name evidence="1" type="ORF">IE53DRAFT_369764</name>
</gene>